<accession>Q24CH5</accession>
<dbReference type="InterPro" id="IPR011993">
    <property type="entry name" value="PH-like_dom_sf"/>
</dbReference>
<proteinExistence type="predicted"/>
<dbReference type="HOGENOM" id="CLU_257708_0_0_1"/>
<keyword evidence="1" id="KW-0175">Coiled coil</keyword>
<evidence type="ECO:0000259" key="3">
    <source>
        <dbReference type="PROSITE" id="PS50003"/>
    </source>
</evidence>
<feature type="coiled-coil region" evidence="1">
    <location>
        <begin position="94"/>
        <end position="121"/>
    </location>
</feature>
<sequence>MQSLQQDSISKRSSLQLVDEKIDENRNNYDLQEAMVEYFNADAASSNKDRQSLEDFLDLPIINSQQGRFHQRKGRITSKKKSINIQQENKINNYQAEQIKKQSVEIQIKDLKKQQKRERQIFNAVYENFVHKENQQLQDLPLSQIDQNFVQLKQQDNHKIQETISAASSHFIESSIDDPYKQKQQNNYVNDNNQIEQKQYEKVEDLRNLKLDNIQHEAPLLTKKKNLPPKSAKSVKNMVQDNDQAIKQNMDNQYNYSYQYTLNKVSQIYNIPISTVNNNQGLQKNKKKNQLLIKMAPADINSRPNSSGNISTLNISEIQVKNNKNINNLSQKSPVYQQKTQETLKIVRKVPGTSSSNNIQTNGKKNVLHSFFSKNQINAQKLGNDAQNNYINANKQPNSHGSLIKLLQKDQYTTNYLSIDSPTKQHQQQLFSSRVKQNTNQKNILTTLNKGDLKINPNDQEFSKKANNLQDHQKYNSAQTNDIIFSNIQPNNDDIPKIKFTSKNNFDETINQEGDIQEIEDIESIPTSITNAQLIASNKSNNANSNNNNQNIFSKKKEDDKSSLNKVYQFYGTIREDENEDLDQTPMHGNNIFAKINKKKREELDKQIEEEIFEESQQIQNLNLDIESSSQAITPLNSSTLNNSNQIKNQQNIFIRPVKSKFQRLSPVTSPKRSKRGKSVNSDNNTDQSFSAQNGVFEESMSMDSSMSSEFQFQGGIVNCLQHNPQKDQTPMRLSQNILDDLELIEENNTETEDIKKSSLTKDNLQKLILHQQLTDSQTNKMQNQQQKEENQHDKQYDKMNQSEKIAEINKIQKDKEIEKKKFEEEEKQKLFLQQMELERQRQMHKECYQKLQKEKQLLIMDKIDHEKLRVQIQNTHHYKNKEEEQQYYKYHQYQLTRLKQIENQIDIKQRNIYDLDAQLSYIELTENNIFKEIQFICSVIGYDINRLNLPSQIKSYINLDDGGSTPKTPQVFQKKPSFIKQSDKNTNSERIVSPKQKFIVNNNSQPDQSTIALPISIQHKSKSSSDILKEGWLYKKSPSIFKGWKMRYFVLTTSKICYYKEAQKKRIRGCINFKIADAQIKDIDGDRFSIEIDGYKRKFELKSNSKVSSQEWVNLINLVIEENSEIKKPIIQTIKMGHYFKNDLMTENEFLEYIESGDILLFETNNIAAKFQRKITGSKYDHVALCVKMQDEIRIFDSTSDDGVSLTEWKEYIFINDLYEKVTVRKLQNVDRQYIEENLYTFILENIGKSYSFNFKKLISYCPKSNRDALGREKDPQEYFCSELVAKFLKNVDLLPQDKAASSYWPISFSQQKNLQLLLGAYLGDEVTIVLDKHRNKMKEKKKEIRSVSSMGKNN</sequence>
<name>Q24CH5_TETTS</name>
<dbReference type="EMBL" id="GG662368">
    <property type="protein sequence ID" value="EAS05485.2"/>
    <property type="molecule type" value="Genomic_DNA"/>
</dbReference>
<feature type="compositionally biased region" description="Basic and acidic residues" evidence="2">
    <location>
        <begin position="787"/>
        <end position="799"/>
    </location>
</feature>
<feature type="region of interest" description="Disordered" evidence="2">
    <location>
        <begin position="539"/>
        <end position="558"/>
    </location>
</feature>
<evidence type="ECO:0000256" key="1">
    <source>
        <dbReference type="SAM" id="Coils"/>
    </source>
</evidence>
<dbReference type="SUPFAM" id="SSF50729">
    <property type="entry name" value="PH domain-like"/>
    <property type="match status" value="1"/>
</dbReference>
<dbReference type="InterPro" id="IPR038765">
    <property type="entry name" value="Papain-like_cys_pep_sf"/>
</dbReference>
<feature type="coiled-coil region" evidence="1">
    <location>
        <begin position="806"/>
        <end position="855"/>
    </location>
</feature>
<feature type="compositionally biased region" description="Polar residues" evidence="2">
    <location>
        <begin position="679"/>
        <end position="691"/>
    </location>
</feature>
<feature type="compositionally biased region" description="Low complexity" evidence="2">
    <location>
        <begin position="539"/>
        <end position="553"/>
    </location>
</feature>
<dbReference type="Pfam" id="PF00169">
    <property type="entry name" value="PH"/>
    <property type="match status" value="1"/>
</dbReference>
<organism evidence="4 5">
    <name type="scientific">Tetrahymena thermophila (strain SB210)</name>
    <dbReference type="NCBI Taxonomy" id="312017"/>
    <lineage>
        <taxon>Eukaryota</taxon>
        <taxon>Sar</taxon>
        <taxon>Alveolata</taxon>
        <taxon>Ciliophora</taxon>
        <taxon>Intramacronucleata</taxon>
        <taxon>Oligohymenophorea</taxon>
        <taxon>Hymenostomatida</taxon>
        <taxon>Tetrahymenina</taxon>
        <taxon>Tetrahymenidae</taxon>
        <taxon>Tetrahymena</taxon>
    </lineage>
</organism>
<dbReference type="PROSITE" id="PS50003">
    <property type="entry name" value="PH_DOMAIN"/>
    <property type="match status" value="1"/>
</dbReference>
<feature type="region of interest" description="Disordered" evidence="2">
    <location>
        <begin position="664"/>
        <end position="691"/>
    </location>
</feature>
<keyword evidence="5" id="KW-1185">Reference proteome</keyword>
<dbReference type="InParanoid" id="Q24CH5"/>
<dbReference type="SUPFAM" id="SSF54001">
    <property type="entry name" value="Cysteine proteinases"/>
    <property type="match status" value="1"/>
</dbReference>
<feature type="region of interest" description="Disordered" evidence="2">
    <location>
        <begin position="774"/>
        <end position="799"/>
    </location>
</feature>
<evidence type="ECO:0000313" key="5">
    <source>
        <dbReference type="Proteomes" id="UP000009168"/>
    </source>
</evidence>
<gene>
    <name evidence="4" type="ORF">TTHERM_00930660</name>
</gene>
<evidence type="ECO:0000256" key="2">
    <source>
        <dbReference type="SAM" id="MobiDB-lite"/>
    </source>
</evidence>
<reference evidence="5" key="1">
    <citation type="journal article" date="2006" name="PLoS Biol.">
        <title>Macronuclear genome sequence of the ciliate Tetrahymena thermophila, a model eukaryote.</title>
        <authorList>
            <person name="Eisen J.A."/>
            <person name="Coyne R.S."/>
            <person name="Wu M."/>
            <person name="Wu D."/>
            <person name="Thiagarajan M."/>
            <person name="Wortman J.R."/>
            <person name="Badger J.H."/>
            <person name="Ren Q."/>
            <person name="Amedeo P."/>
            <person name="Jones K.M."/>
            <person name="Tallon L.J."/>
            <person name="Delcher A.L."/>
            <person name="Salzberg S.L."/>
            <person name="Silva J.C."/>
            <person name="Haas B.J."/>
            <person name="Majoros W.H."/>
            <person name="Farzad M."/>
            <person name="Carlton J.M."/>
            <person name="Smith R.K. Jr."/>
            <person name="Garg J."/>
            <person name="Pearlman R.E."/>
            <person name="Karrer K.M."/>
            <person name="Sun L."/>
            <person name="Manning G."/>
            <person name="Elde N.C."/>
            <person name="Turkewitz A.P."/>
            <person name="Asai D.J."/>
            <person name="Wilkes D.E."/>
            <person name="Wang Y."/>
            <person name="Cai H."/>
            <person name="Collins K."/>
            <person name="Stewart B.A."/>
            <person name="Lee S.R."/>
            <person name="Wilamowska K."/>
            <person name="Weinberg Z."/>
            <person name="Ruzzo W.L."/>
            <person name="Wloga D."/>
            <person name="Gaertig J."/>
            <person name="Frankel J."/>
            <person name="Tsao C.-C."/>
            <person name="Gorovsky M.A."/>
            <person name="Keeling P.J."/>
            <person name="Waller R.F."/>
            <person name="Patron N.J."/>
            <person name="Cherry J.M."/>
            <person name="Stover N.A."/>
            <person name="Krieger C.J."/>
            <person name="del Toro C."/>
            <person name="Ryder H.F."/>
            <person name="Williamson S.C."/>
            <person name="Barbeau R.A."/>
            <person name="Hamilton E.P."/>
            <person name="Orias E."/>
        </authorList>
    </citation>
    <scope>NUCLEOTIDE SEQUENCE [LARGE SCALE GENOMIC DNA]</scope>
    <source>
        <strain evidence="5">SB210</strain>
    </source>
</reference>
<dbReference type="PANTHER" id="PTHR47112:SF1">
    <property type="entry name" value="PX DOMAIN-CONTAINING PROTEIN"/>
    <property type="match status" value="1"/>
</dbReference>
<evidence type="ECO:0000313" key="4">
    <source>
        <dbReference type="EMBL" id="EAS05485.2"/>
    </source>
</evidence>
<dbReference type="SMART" id="SM00233">
    <property type="entry name" value="PH"/>
    <property type="match status" value="1"/>
</dbReference>
<dbReference type="PANTHER" id="PTHR47112">
    <property type="entry name" value="PX DOMAIN-CONTAINING PROTEIN"/>
    <property type="match status" value="1"/>
</dbReference>
<dbReference type="KEGG" id="tet:TTHERM_00930660"/>
<feature type="domain" description="PH" evidence="3">
    <location>
        <begin position="1027"/>
        <end position="1122"/>
    </location>
</feature>
<protein>
    <submittedName>
        <fullName evidence="4">PH domain protein</fullName>
    </submittedName>
</protein>
<dbReference type="RefSeq" id="XP_001025730.2">
    <property type="nucleotide sequence ID" value="XM_001025730.2"/>
</dbReference>
<dbReference type="InterPro" id="IPR001849">
    <property type="entry name" value="PH_domain"/>
</dbReference>
<dbReference type="OrthoDB" id="289113at2759"/>
<dbReference type="Gene3D" id="2.30.29.30">
    <property type="entry name" value="Pleckstrin-homology domain (PH domain)/Phosphotyrosine-binding domain (PTB)"/>
    <property type="match status" value="1"/>
</dbReference>
<dbReference type="Proteomes" id="UP000009168">
    <property type="component" value="Unassembled WGS sequence"/>
</dbReference>
<dbReference type="Gene3D" id="3.90.1720.10">
    <property type="entry name" value="endopeptidase domain like (from Nostoc punctiforme)"/>
    <property type="match status" value="1"/>
</dbReference>
<dbReference type="GeneID" id="7843930"/>